<dbReference type="eggNOG" id="ENOG502QU1G">
    <property type="taxonomic scope" value="Eukaryota"/>
</dbReference>
<dbReference type="GO" id="GO:0003697">
    <property type="term" value="F:single-stranded DNA binding"/>
    <property type="evidence" value="ECO:0007669"/>
    <property type="project" value="TreeGrafter"/>
</dbReference>
<name>J3MX24_ORYBR</name>
<dbReference type="Pfam" id="PF15491">
    <property type="entry name" value="CTC1_2"/>
    <property type="match status" value="1"/>
</dbReference>
<dbReference type="AlphaFoldDB" id="J3MX24"/>
<keyword evidence="7" id="KW-0238">DNA-binding</keyword>
<evidence type="ECO:0000256" key="7">
    <source>
        <dbReference type="ARBA" id="ARBA00023125"/>
    </source>
</evidence>
<evidence type="ECO:0000256" key="5">
    <source>
        <dbReference type="ARBA" id="ARBA00022454"/>
    </source>
</evidence>
<dbReference type="OMA" id="RIGPHLC"/>
<sequence length="308" mass="33940">MPASGSGFLRTIPLDCVDAEPDSGTHGHVFGVFRSVSVVFSMPRAAQKSNADGGGSSVGFIAEMTCCACRKCRATPPEADEQHKFEVEKFVYFVDSASRWRPVMARMVGRPMSVSGLKKRMVSIGTKGSYTMLVSTRKTTLKWCPSYPAVRKSDVLPGSCGRAYTGIITGIYMQGMLVELDDTIWLLIDDQHIAPSHSLRVGAVISVKNGQAVCLKFAWTRIALLGTCIKTSIIIKFFSLVDSKCYIKAENRGLLGKFVESIELPARFWMLVLISCFKHKFTKLFSEKEILGSKNVSIDTRIGPHLCF</sequence>
<dbReference type="Proteomes" id="UP000006038">
    <property type="component" value="Chromosome 9"/>
</dbReference>
<dbReference type="PANTHER" id="PTHR14865">
    <property type="entry name" value="CST COMPLEX SUBUNIT CTC1"/>
    <property type="match status" value="1"/>
</dbReference>
<dbReference type="GO" id="GO:0045740">
    <property type="term" value="P:positive regulation of DNA replication"/>
    <property type="evidence" value="ECO:0007669"/>
    <property type="project" value="TreeGrafter"/>
</dbReference>
<organism evidence="9">
    <name type="scientific">Oryza brachyantha</name>
    <name type="common">malo sina</name>
    <dbReference type="NCBI Taxonomy" id="4533"/>
    <lineage>
        <taxon>Eukaryota</taxon>
        <taxon>Viridiplantae</taxon>
        <taxon>Streptophyta</taxon>
        <taxon>Embryophyta</taxon>
        <taxon>Tracheophyta</taxon>
        <taxon>Spermatophyta</taxon>
        <taxon>Magnoliopsida</taxon>
        <taxon>Liliopsida</taxon>
        <taxon>Poales</taxon>
        <taxon>Poaceae</taxon>
        <taxon>BOP clade</taxon>
        <taxon>Oryzoideae</taxon>
        <taxon>Oryzeae</taxon>
        <taxon>Oryzinae</taxon>
        <taxon>Oryza</taxon>
    </lineage>
</organism>
<dbReference type="PANTHER" id="PTHR14865:SF2">
    <property type="entry name" value="CST COMPLEX SUBUNIT CTC1"/>
    <property type="match status" value="1"/>
</dbReference>
<reference evidence="9" key="1">
    <citation type="journal article" date="2013" name="Nat. Commun.">
        <title>Whole-genome sequencing of Oryza brachyantha reveals mechanisms underlying Oryza genome evolution.</title>
        <authorList>
            <person name="Chen J."/>
            <person name="Huang Q."/>
            <person name="Gao D."/>
            <person name="Wang J."/>
            <person name="Lang Y."/>
            <person name="Liu T."/>
            <person name="Li B."/>
            <person name="Bai Z."/>
            <person name="Luis Goicoechea J."/>
            <person name="Liang C."/>
            <person name="Chen C."/>
            <person name="Zhang W."/>
            <person name="Sun S."/>
            <person name="Liao Y."/>
            <person name="Zhang X."/>
            <person name="Yang L."/>
            <person name="Song C."/>
            <person name="Wang M."/>
            <person name="Shi J."/>
            <person name="Liu G."/>
            <person name="Liu J."/>
            <person name="Zhou H."/>
            <person name="Zhou W."/>
            <person name="Yu Q."/>
            <person name="An N."/>
            <person name="Chen Y."/>
            <person name="Cai Q."/>
            <person name="Wang B."/>
            <person name="Liu B."/>
            <person name="Min J."/>
            <person name="Huang Y."/>
            <person name="Wu H."/>
            <person name="Li Z."/>
            <person name="Zhang Y."/>
            <person name="Yin Y."/>
            <person name="Song W."/>
            <person name="Jiang J."/>
            <person name="Jackson S.A."/>
            <person name="Wing R.A."/>
            <person name="Wang J."/>
            <person name="Chen M."/>
        </authorList>
    </citation>
    <scope>NUCLEOTIDE SEQUENCE [LARGE SCALE GENOMIC DNA]</scope>
    <source>
        <strain evidence="9">cv. IRGC 101232</strain>
    </source>
</reference>
<evidence type="ECO:0000256" key="4">
    <source>
        <dbReference type="ARBA" id="ARBA00016175"/>
    </source>
</evidence>
<evidence type="ECO:0000256" key="3">
    <source>
        <dbReference type="ARBA" id="ARBA00006332"/>
    </source>
</evidence>
<dbReference type="GO" id="GO:1990879">
    <property type="term" value="C:CST complex"/>
    <property type="evidence" value="ECO:0007669"/>
    <property type="project" value="TreeGrafter"/>
</dbReference>
<dbReference type="GO" id="GO:0010833">
    <property type="term" value="P:telomere maintenance via telomere lengthening"/>
    <property type="evidence" value="ECO:0007669"/>
    <property type="project" value="TreeGrafter"/>
</dbReference>
<comment type="similarity">
    <text evidence="3">Belongs to the CTC1 family.</text>
</comment>
<evidence type="ECO:0000313" key="10">
    <source>
        <dbReference type="Proteomes" id="UP000006038"/>
    </source>
</evidence>
<keyword evidence="8" id="KW-0539">Nucleus</keyword>
<dbReference type="STRING" id="4533.J3MX24"/>
<evidence type="ECO:0000256" key="1">
    <source>
        <dbReference type="ARBA" id="ARBA00004123"/>
    </source>
</evidence>
<evidence type="ECO:0000256" key="2">
    <source>
        <dbReference type="ARBA" id="ARBA00004574"/>
    </source>
</evidence>
<evidence type="ECO:0000256" key="8">
    <source>
        <dbReference type="ARBA" id="ARBA00023242"/>
    </source>
</evidence>
<dbReference type="GO" id="GO:0042162">
    <property type="term" value="F:telomeric DNA binding"/>
    <property type="evidence" value="ECO:0007669"/>
    <property type="project" value="TreeGrafter"/>
</dbReference>
<dbReference type="HOGENOM" id="CLU_904236_0_0_1"/>
<keyword evidence="6" id="KW-0779">Telomere</keyword>
<accession>J3MX24</accession>
<keyword evidence="10" id="KW-1185">Reference proteome</keyword>
<dbReference type="InterPro" id="IPR042617">
    <property type="entry name" value="CTC1-like"/>
</dbReference>
<protein>
    <recommendedName>
        <fullName evidence="4">CST complex subunit CTC1</fullName>
    </recommendedName>
</protein>
<dbReference type="EnsemblPlants" id="OB09G15530.1">
    <property type="protein sequence ID" value="OB09G15530.1"/>
    <property type="gene ID" value="OB09G15530"/>
</dbReference>
<evidence type="ECO:0000256" key="6">
    <source>
        <dbReference type="ARBA" id="ARBA00022895"/>
    </source>
</evidence>
<comment type="subcellular location">
    <subcellularLocation>
        <location evidence="2">Chromosome</location>
        <location evidence="2">Telomere</location>
    </subcellularLocation>
    <subcellularLocation>
        <location evidence="1">Nucleus</location>
    </subcellularLocation>
</comment>
<proteinExistence type="inferred from homology"/>
<dbReference type="Gramene" id="OB09G15530.1">
    <property type="protein sequence ID" value="OB09G15530.1"/>
    <property type="gene ID" value="OB09G15530"/>
</dbReference>
<dbReference type="InterPro" id="IPR028262">
    <property type="entry name" value="CTC1_plant"/>
</dbReference>
<reference evidence="9" key="2">
    <citation type="submission" date="2013-04" db="UniProtKB">
        <authorList>
            <consortium name="EnsemblPlants"/>
        </authorList>
    </citation>
    <scope>IDENTIFICATION</scope>
</reference>
<evidence type="ECO:0000313" key="9">
    <source>
        <dbReference type="EnsemblPlants" id="OB09G15530.1"/>
    </source>
</evidence>
<keyword evidence="5" id="KW-0158">Chromosome</keyword>